<name>A0A061RWU7_9CHLO</name>
<gene>
    <name evidence="1" type="ORF">TSPGSL018_23995</name>
</gene>
<feature type="non-terminal residue" evidence="1">
    <location>
        <position position="1"/>
    </location>
</feature>
<sequence>LADSAEALMRTVDPVEAQRIWQTYTELSSQLHCMLPGDKVRALCPLLWNRPAESEDELAALLRAVEEVHRISHADELLLLKQQSVAVRASTSQRQSMAAALAGTEAL</sequence>
<accession>A0A061RWU7</accession>
<proteinExistence type="predicted"/>
<organism evidence="1">
    <name type="scientific">Tetraselmis sp. GSL018</name>
    <dbReference type="NCBI Taxonomy" id="582737"/>
    <lineage>
        <taxon>Eukaryota</taxon>
        <taxon>Viridiplantae</taxon>
        <taxon>Chlorophyta</taxon>
        <taxon>core chlorophytes</taxon>
        <taxon>Chlorodendrophyceae</taxon>
        <taxon>Chlorodendrales</taxon>
        <taxon>Chlorodendraceae</taxon>
        <taxon>Tetraselmis</taxon>
    </lineage>
</organism>
<dbReference type="EMBL" id="GBEZ01010556">
    <property type="protein sequence ID" value="JAC75130.1"/>
    <property type="molecule type" value="Transcribed_RNA"/>
</dbReference>
<evidence type="ECO:0000313" key="1">
    <source>
        <dbReference type="EMBL" id="JAC75130.1"/>
    </source>
</evidence>
<protein>
    <submittedName>
        <fullName evidence="1">Uncharacterized protein</fullName>
    </submittedName>
</protein>
<dbReference type="AlphaFoldDB" id="A0A061RWU7"/>
<reference evidence="1" key="1">
    <citation type="submission" date="2014-05" db="EMBL/GenBank/DDBJ databases">
        <title>The transcriptome of the halophilic microalga Tetraselmis sp. GSL018 isolated from the Great Salt Lake, Utah.</title>
        <authorList>
            <person name="Jinkerson R.E."/>
            <person name="D'Adamo S."/>
            <person name="Posewitz M.C."/>
        </authorList>
    </citation>
    <scope>NUCLEOTIDE SEQUENCE</scope>
    <source>
        <strain evidence="1">GSL018</strain>
    </source>
</reference>